<evidence type="ECO:0000313" key="1">
    <source>
        <dbReference type="EMBL" id="KAL2731791.1"/>
    </source>
</evidence>
<accession>A0ABD2BGB6</accession>
<keyword evidence="2" id="KW-1185">Reference proteome</keyword>
<dbReference type="EMBL" id="JAUDFV010000102">
    <property type="protein sequence ID" value="KAL2731791.1"/>
    <property type="molecule type" value="Genomic_DNA"/>
</dbReference>
<gene>
    <name evidence="1" type="ORF">V1478_004479</name>
</gene>
<dbReference type="Proteomes" id="UP001607302">
    <property type="component" value="Unassembled WGS sequence"/>
</dbReference>
<protein>
    <submittedName>
        <fullName evidence="1">Uncharacterized protein</fullName>
    </submittedName>
</protein>
<reference evidence="1 2" key="1">
    <citation type="journal article" date="2024" name="Ann. Entomol. Soc. Am.">
        <title>Genomic analyses of the southern and eastern yellowjacket wasps (Hymenoptera: Vespidae) reveal evolutionary signatures of social life.</title>
        <authorList>
            <person name="Catto M.A."/>
            <person name="Caine P.B."/>
            <person name="Orr S.E."/>
            <person name="Hunt B.G."/>
            <person name="Goodisman M.A.D."/>
        </authorList>
    </citation>
    <scope>NUCLEOTIDE SEQUENCE [LARGE SCALE GENOMIC DNA]</scope>
    <source>
        <strain evidence="1">233</strain>
        <tissue evidence="1">Head and thorax</tissue>
    </source>
</reference>
<dbReference type="AlphaFoldDB" id="A0ABD2BGB6"/>
<name>A0ABD2BGB6_VESSQ</name>
<proteinExistence type="predicted"/>
<comment type="caution">
    <text evidence="1">The sequence shown here is derived from an EMBL/GenBank/DDBJ whole genome shotgun (WGS) entry which is preliminary data.</text>
</comment>
<evidence type="ECO:0000313" key="2">
    <source>
        <dbReference type="Proteomes" id="UP001607302"/>
    </source>
</evidence>
<sequence>MYGSEKRKVILRKSLFCISLKLCFTDIFTEIKLHSMKMAIIVFLQVEMDRCFCFRITIEDLKTSLMK</sequence>
<organism evidence="1 2">
    <name type="scientific">Vespula squamosa</name>
    <name type="common">Southern yellow jacket</name>
    <name type="synonym">Wasp</name>
    <dbReference type="NCBI Taxonomy" id="30214"/>
    <lineage>
        <taxon>Eukaryota</taxon>
        <taxon>Metazoa</taxon>
        <taxon>Ecdysozoa</taxon>
        <taxon>Arthropoda</taxon>
        <taxon>Hexapoda</taxon>
        <taxon>Insecta</taxon>
        <taxon>Pterygota</taxon>
        <taxon>Neoptera</taxon>
        <taxon>Endopterygota</taxon>
        <taxon>Hymenoptera</taxon>
        <taxon>Apocrita</taxon>
        <taxon>Aculeata</taxon>
        <taxon>Vespoidea</taxon>
        <taxon>Vespidae</taxon>
        <taxon>Vespinae</taxon>
        <taxon>Vespula</taxon>
    </lineage>
</organism>